<dbReference type="InterPro" id="IPR015915">
    <property type="entry name" value="Kelch-typ_b-propeller"/>
</dbReference>
<proteinExistence type="predicted"/>
<reference evidence="1" key="2">
    <citation type="submission" date="2021-01" db="EMBL/GenBank/DDBJ databases">
        <authorList>
            <person name="Schikora-Tamarit M.A."/>
        </authorList>
    </citation>
    <scope>NUCLEOTIDE SEQUENCE</scope>
    <source>
        <strain evidence="1">CBS2887</strain>
    </source>
</reference>
<evidence type="ECO:0000313" key="2">
    <source>
        <dbReference type="Proteomes" id="UP000774326"/>
    </source>
</evidence>
<dbReference type="Gene3D" id="2.120.10.80">
    <property type="entry name" value="Kelch-type beta propeller"/>
    <property type="match status" value="2"/>
</dbReference>
<organism evidence="1 2">
    <name type="scientific">Wickerhamomyces pijperi</name>
    <name type="common">Yeast</name>
    <name type="synonym">Pichia pijperi</name>
    <dbReference type="NCBI Taxonomy" id="599730"/>
    <lineage>
        <taxon>Eukaryota</taxon>
        <taxon>Fungi</taxon>
        <taxon>Dikarya</taxon>
        <taxon>Ascomycota</taxon>
        <taxon>Saccharomycotina</taxon>
        <taxon>Saccharomycetes</taxon>
        <taxon>Phaffomycetales</taxon>
        <taxon>Wickerhamomycetaceae</taxon>
        <taxon>Wickerhamomyces</taxon>
    </lineage>
</organism>
<dbReference type="EMBL" id="JAEUBG010003400">
    <property type="protein sequence ID" value="KAH3682819.1"/>
    <property type="molecule type" value="Genomic_DNA"/>
</dbReference>
<sequence>MSTPSQIPLLSVTYNPYNQDRINGVGRNEASPDRTCLSSNDGTISQMVLNYYESQLIVPELEEHATTEATPSSIANLMKGASRGYIQKHIHWEPHMVIDEQFTELRKEPLSQHSAHLSDQFSTYVHLAENIGPQPLPPLYYHSAVTTDENIYLIGGSTCLYQNHNPQELPSLSKIRNLNEIQFPTPVNSKLLNNPCIVPNRKFYVLSSQTRVLREFLPRGDIPPPLMCMTGSTISDRYILYHGGFELVRKVTKNVKDGCLELTDDLVMNEYVYILDVKTLTFEKFDLKFTDSNETAPRFGHSSTAVTSFKVHSMPSNLSRSNLHLDQSDTQGNDLKLSTIYVMGGYVLKPKPNGSKEFQPVADMWKIQFDVEYYGKHDFLRFSKDMKMVAVPTSCHCAPPVRAFHVSQIFDPESVITVREKQSKTQGLKLIIHGGTNGTEILGDVWSFDILSGQWEQITTYYPAFDADTFQFNKDGEKFQCVIRKCGHKSFVFDKFLVLIMGSVPSNFPTVSKSPKEDSGSDDDVHDISELFIDFVDHSKLTQGSDNEGGKELQYHRIFILDLTTQTWFLHKVFHSYSRHVGSQSQLSYTGLVGSSANIANGRVYCIGGEFMINLESAESNPDFIKREMLGNVVQVLDFPFSGFNYQERLRQFNLQTAQSRVRTGHRHIIKQKAMKA</sequence>
<evidence type="ECO:0000313" key="1">
    <source>
        <dbReference type="EMBL" id="KAH3682819.1"/>
    </source>
</evidence>
<name>A0A9P8TL69_WICPI</name>
<dbReference type="InterPro" id="IPR006652">
    <property type="entry name" value="Kelch_1"/>
</dbReference>
<keyword evidence="2" id="KW-1185">Reference proteome</keyword>
<gene>
    <name evidence="1" type="ORF">WICPIJ_006212</name>
</gene>
<dbReference type="PANTHER" id="PTHR23244:SF471">
    <property type="entry name" value="GUANINE NUCLEOTIDE-BINDING PROTEIN SUBUNIT BETA 1-RELATED"/>
    <property type="match status" value="1"/>
</dbReference>
<accession>A0A9P8TL69</accession>
<dbReference type="Pfam" id="PF01344">
    <property type="entry name" value="Kelch_1"/>
    <property type="match status" value="1"/>
</dbReference>
<comment type="caution">
    <text evidence="1">The sequence shown here is derived from an EMBL/GenBank/DDBJ whole genome shotgun (WGS) entry which is preliminary data.</text>
</comment>
<dbReference type="SUPFAM" id="SSF117281">
    <property type="entry name" value="Kelch motif"/>
    <property type="match status" value="1"/>
</dbReference>
<dbReference type="AlphaFoldDB" id="A0A9P8TL69"/>
<dbReference type="OrthoDB" id="10251809at2759"/>
<dbReference type="Proteomes" id="UP000774326">
    <property type="component" value="Unassembled WGS sequence"/>
</dbReference>
<protein>
    <submittedName>
        <fullName evidence="1">Uncharacterized protein</fullName>
    </submittedName>
</protein>
<reference evidence="1" key="1">
    <citation type="journal article" date="2021" name="Open Biol.">
        <title>Shared evolutionary footprints suggest mitochondrial oxidative damage underlies multiple complex I losses in fungi.</title>
        <authorList>
            <person name="Schikora-Tamarit M.A."/>
            <person name="Marcet-Houben M."/>
            <person name="Nosek J."/>
            <person name="Gabaldon T."/>
        </authorList>
    </citation>
    <scope>NUCLEOTIDE SEQUENCE</scope>
    <source>
        <strain evidence="1">CBS2887</strain>
    </source>
</reference>
<dbReference type="PANTHER" id="PTHR23244">
    <property type="entry name" value="KELCH REPEAT DOMAIN"/>
    <property type="match status" value="1"/>
</dbReference>